<comment type="caution">
    <text evidence="1">The sequence shown here is derived from an EMBL/GenBank/DDBJ whole genome shotgun (WGS) entry which is preliminary data.</text>
</comment>
<dbReference type="Proteomes" id="UP000244180">
    <property type="component" value="Unassembled WGS sequence"/>
</dbReference>
<proteinExistence type="predicted"/>
<sequence>MSDNLQEKSLRSLCFQYRKRVTGGCPTKAGRMALFPLL</sequence>
<reference evidence="1 2" key="1">
    <citation type="submission" date="2017-08" db="EMBL/GenBank/DDBJ databases">
        <title>Burning lignite coal seam in the remote Altai Mountains harbors a hydrogen-driven thermophilic microbial community.</title>
        <authorList>
            <person name="Kadnikov V.V."/>
            <person name="Mardanov A.V."/>
            <person name="Ivasenko D."/>
            <person name="Beletsky A.V."/>
            <person name="Karnachuk O.V."/>
            <person name="Ravin N.V."/>
        </authorList>
    </citation>
    <scope>NUCLEOTIDE SEQUENCE [LARGE SCALE GENOMIC DNA]</scope>
    <source>
        <strain evidence="1">AL33</strain>
    </source>
</reference>
<name>A0A2T5G429_HYDSH</name>
<evidence type="ECO:0000313" key="1">
    <source>
        <dbReference type="EMBL" id="PTQ50940.1"/>
    </source>
</evidence>
<dbReference type="EMBL" id="PEBV01000060">
    <property type="protein sequence ID" value="PTQ50940.1"/>
    <property type="molecule type" value="Genomic_DNA"/>
</dbReference>
<dbReference type="AlphaFoldDB" id="A0A2T5G429"/>
<gene>
    <name evidence="1" type="ORF">HSCHL_2029</name>
</gene>
<protein>
    <submittedName>
        <fullName evidence="1">Uncharacterized protein</fullName>
    </submittedName>
</protein>
<organism evidence="1 2">
    <name type="scientific">Hydrogenibacillus schlegelii</name>
    <name type="common">Bacillus schlegelii</name>
    <dbReference type="NCBI Taxonomy" id="1484"/>
    <lineage>
        <taxon>Bacteria</taxon>
        <taxon>Bacillati</taxon>
        <taxon>Bacillota</taxon>
        <taxon>Bacilli</taxon>
        <taxon>Bacillales</taxon>
        <taxon>Bacillales Family X. Incertae Sedis</taxon>
        <taxon>Hydrogenibacillus</taxon>
    </lineage>
</organism>
<accession>A0A2T5G429</accession>
<evidence type="ECO:0000313" key="2">
    <source>
        <dbReference type="Proteomes" id="UP000244180"/>
    </source>
</evidence>